<dbReference type="GO" id="GO:0009307">
    <property type="term" value="P:DNA restriction-modification system"/>
    <property type="evidence" value="ECO:0007669"/>
    <property type="project" value="UniProtKB-KW"/>
</dbReference>
<sequence length="388" mass="44032">MSKWIEGKLKDLVEVNPTVKLRKGEIYPFVSMDVIQPFYKPVEAKEEREFKSGGAKFENGDTLFARITPCLENGKIAQVKNLKNGKGFGSTEFIVLRGKEGITDTDFVYYLVTNKSFRENAERLMVGTSGRQRVDKQQFEDQIISIPDLETQKRISSILGSIDKKIELNIEMNKTLEEMAMTLYKHWFVDFGPFQDGEFVESELGVIPNNWKIGQVKDLAKVLSGKRPKVKDIGEYPIFGGGGPMGVTNEYLYNEPIFITGRVGTIGKVFRVSKPCWPSDNSLVLIPLKAYYYSFLYAVLKNIDFSLITGGSTQPLITQTSLKSIKVIIPPEETIEQYNKQVLTYYSLIDKNDNINKQLSEIRDYLLPRLLSGEIDVSKAEKQVEKVL</sequence>
<dbReference type="GO" id="GO:0003677">
    <property type="term" value="F:DNA binding"/>
    <property type="evidence" value="ECO:0007669"/>
    <property type="project" value="UniProtKB-KW"/>
</dbReference>
<evidence type="ECO:0000313" key="5">
    <source>
        <dbReference type="EMBL" id="REJ25115.1"/>
    </source>
</evidence>
<gene>
    <name evidence="5" type="ORF">C6P37_15085</name>
</gene>
<dbReference type="Proteomes" id="UP000257014">
    <property type="component" value="Unassembled WGS sequence"/>
</dbReference>
<comment type="caution">
    <text evidence="5">The sequence shown here is derived from an EMBL/GenBank/DDBJ whole genome shotgun (WGS) entry which is preliminary data.</text>
</comment>
<dbReference type="InterPro" id="IPR000055">
    <property type="entry name" value="Restrct_endonuc_typeI_TRD"/>
</dbReference>
<evidence type="ECO:0000256" key="3">
    <source>
        <dbReference type="ARBA" id="ARBA00023125"/>
    </source>
</evidence>
<evidence type="ECO:0000313" key="6">
    <source>
        <dbReference type="Proteomes" id="UP000257014"/>
    </source>
</evidence>
<dbReference type="AlphaFoldDB" id="A0A3E0JXY2"/>
<dbReference type="EMBL" id="QEWE01000034">
    <property type="protein sequence ID" value="REJ25115.1"/>
    <property type="molecule type" value="Genomic_DNA"/>
</dbReference>
<dbReference type="Gene3D" id="3.90.220.20">
    <property type="entry name" value="DNA methylase specificity domains"/>
    <property type="match status" value="2"/>
</dbReference>
<evidence type="ECO:0000256" key="2">
    <source>
        <dbReference type="ARBA" id="ARBA00022747"/>
    </source>
</evidence>
<evidence type="ECO:0000259" key="4">
    <source>
        <dbReference type="Pfam" id="PF01420"/>
    </source>
</evidence>
<feature type="domain" description="Type I restriction modification DNA specificity" evidence="4">
    <location>
        <begin position="208"/>
        <end position="359"/>
    </location>
</feature>
<keyword evidence="3" id="KW-0238">DNA-binding</keyword>
<keyword evidence="2" id="KW-0680">Restriction system</keyword>
<dbReference type="Pfam" id="PF01420">
    <property type="entry name" value="Methylase_S"/>
    <property type="match status" value="2"/>
</dbReference>
<dbReference type="InterPro" id="IPR044946">
    <property type="entry name" value="Restrct_endonuc_typeI_TRD_sf"/>
</dbReference>
<dbReference type="PANTHER" id="PTHR30408">
    <property type="entry name" value="TYPE-1 RESTRICTION ENZYME ECOKI SPECIFICITY PROTEIN"/>
    <property type="match status" value="1"/>
</dbReference>
<keyword evidence="5" id="KW-0540">Nuclease</keyword>
<proteinExistence type="inferred from homology"/>
<evidence type="ECO:0000256" key="1">
    <source>
        <dbReference type="ARBA" id="ARBA00010923"/>
    </source>
</evidence>
<dbReference type="CDD" id="cd17260">
    <property type="entry name" value="RMtype1_S_EcoEI-TRD1-CR1_like"/>
    <property type="match status" value="1"/>
</dbReference>
<dbReference type="SUPFAM" id="SSF116734">
    <property type="entry name" value="DNA methylase specificity domain"/>
    <property type="match status" value="2"/>
</dbReference>
<dbReference type="GO" id="GO:0004519">
    <property type="term" value="F:endonuclease activity"/>
    <property type="evidence" value="ECO:0007669"/>
    <property type="project" value="UniProtKB-KW"/>
</dbReference>
<accession>A0A3E0JXY2</accession>
<dbReference type="PANTHER" id="PTHR30408:SF12">
    <property type="entry name" value="TYPE I RESTRICTION ENZYME MJAVIII SPECIFICITY SUBUNIT"/>
    <property type="match status" value="1"/>
</dbReference>
<keyword evidence="5" id="KW-0255">Endonuclease</keyword>
<protein>
    <submittedName>
        <fullName evidence="5">Restriction endonuclease subunit S</fullName>
    </submittedName>
</protein>
<feature type="domain" description="Type I restriction modification DNA specificity" evidence="4">
    <location>
        <begin position="1"/>
        <end position="177"/>
    </location>
</feature>
<comment type="similarity">
    <text evidence="1">Belongs to the type-I restriction system S methylase family.</text>
</comment>
<reference evidence="5 6" key="1">
    <citation type="submission" date="2018-03" db="EMBL/GenBank/DDBJ databases">
        <authorList>
            <person name="Keele B.F."/>
        </authorList>
    </citation>
    <scope>NUCLEOTIDE SEQUENCE [LARGE SCALE GENOMIC DNA]</scope>
    <source>
        <strain evidence="5">ZCTH4_d</strain>
    </source>
</reference>
<organism evidence="5 6">
    <name type="scientific">Caldibacillus debilis</name>
    <dbReference type="NCBI Taxonomy" id="301148"/>
    <lineage>
        <taxon>Bacteria</taxon>
        <taxon>Bacillati</taxon>
        <taxon>Bacillota</taxon>
        <taxon>Bacilli</taxon>
        <taxon>Bacillales</taxon>
        <taxon>Bacillaceae</taxon>
        <taxon>Caldibacillus</taxon>
    </lineage>
</organism>
<dbReference type="InterPro" id="IPR052021">
    <property type="entry name" value="Type-I_RS_S_subunit"/>
</dbReference>
<keyword evidence="5" id="KW-0378">Hydrolase</keyword>
<dbReference type="RefSeq" id="WP_276644605.1">
    <property type="nucleotide sequence ID" value="NZ_QEWE01000034.1"/>
</dbReference>
<name>A0A3E0JXY2_9BACI</name>